<name>D4YJG4_9MICO</name>
<dbReference type="Proteomes" id="UP000005714">
    <property type="component" value="Unassembled WGS sequence"/>
</dbReference>
<evidence type="ECO:0000313" key="2">
    <source>
        <dbReference type="Proteomes" id="UP000005714"/>
    </source>
</evidence>
<dbReference type="EMBL" id="ADNU01000006">
    <property type="protein sequence ID" value="EFG48659.1"/>
    <property type="molecule type" value="Genomic_DNA"/>
</dbReference>
<proteinExistence type="predicted"/>
<reference evidence="1 2" key="1">
    <citation type="submission" date="2010-04" db="EMBL/GenBank/DDBJ databases">
        <authorList>
            <person name="Qin X."/>
            <person name="Bachman B."/>
            <person name="Battles P."/>
            <person name="Bell A."/>
            <person name="Bess C."/>
            <person name="Bickham C."/>
            <person name="Chaboub L."/>
            <person name="Chen D."/>
            <person name="Coyle M."/>
            <person name="Deiros D.R."/>
            <person name="Dinh H."/>
            <person name="Forbes L."/>
            <person name="Fowler G."/>
            <person name="Francisco L."/>
            <person name="Fu Q."/>
            <person name="Gubbala S."/>
            <person name="Hale W."/>
            <person name="Han Y."/>
            <person name="Hemphill L."/>
            <person name="Highlander S.K."/>
            <person name="Hirani K."/>
            <person name="Hogues M."/>
            <person name="Jackson L."/>
            <person name="Jakkamsetti A."/>
            <person name="Javaid M."/>
            <person name="Jiang H."/>
            <person name="Korchina V."/>
            <person name="Kovar C."/>
            <person name="Lara F."/>
            <person name="Lee S."/>
            <person name="Mata R."/>
            <person name="Mathew T."/>
            <person name="Moen C."/>
            <person name="Morales K."/>
            <person name="Munidasa M."/>
            <person name="Nazareth L."/>
            <person name="Ngo R."/>
            <person name="Nguyen L."/>
            <person name="Okwuonu G."/>
            <person name="Ongeri F."/>
            <person name="Patil S."/>
            <person name="Petrosino J."/>
            <person name="Pham C."/>
            <person name="Pham P."/>
            <person name="Pu L.-L."/>
            <person name="Puazo M."/>
            <person name="Raj R."/>
            <person name="Reid J."/>
            <person name="Rouhana J."/>
            <person name="Saada N."/>
            <person name="Shang Y."/>
            <person name="Simmons D."/>
            <person name="Thornton R."/>
            <person name="Warren J."/>
            <person name="Weissenberger G."/>
            <person name="Zhang J."/>
            <person name="Zhang L."/>
            <person name="Zhou C."/>
            <person name="Zhu D."/>
            <person name="Muzny D."/>
            <person name="Worley K."/>
            <person name="Gibbs R."/>
        </authorList>
    </citation>
    <scope>NUCLEOTIDE SEQUENCE [LARGE SCALE GENOMIC DNA]</scope>
    <source>
        <strain evidence="1 2">ATCC 49030</strain>
    </source>
</reference>
<comment type="caution">
    <text evidence="1">The sequence shown here is derived from an EMBL/GenBank/DDBJ whole genome shotgun (WGS) entry which is preliminary data.</text>
</comment>
<sequence>MRLSPVETSLCHWVPPRGWCGPCGRAFPLICCLVGALPTKRTSEITLRRGSSG</sequence>
<accession>D4YJG4</accession>
<organism evidence="1 2">
    <name type="scientific">Brevibacterium mcbrellneri ATCC 49030</name>
    <dbReference type="NCBI Taxonomy" id="585530"/>
    <lineage>
        <taxon>Bacteria</taxon>
        <taxon>Bacillati</taxon>
        <taxon>Actinomycetota</taxon>
        <taxon>Actinomycetes</taxon>
        <taxon>Micrococcales</taxon>
        <taxon>Brevibacteriaceae</taxon>
        <taxon>Brevibacterium</taxon>
    </lineage>
</organism>
<evidence type="ECO:0000313" key="1">
    <source>
        <dbReference type="EMBL" id="EFG48659.1"/>
    </source>
</evidence>
<dbReference type="AlphaFoldDB" id="D4YJG4"/>
<gene>
    <name evidence="1" type="ORF">HMPREF0183_0074</name>
</gene>
<keyword evidence="2" id="KW-1185">Reference proteome</keyword>
<protein>
    <submittedName>
        <fullName evidence="1">Uncharacterized protein</fullName>
    </submittedName>
</protein>